<name>A0A225WIP8_9STRA</name>
<comment type="caution">
    <text evidence="1">The sequence shown here is derived from an EMBL/GenBank/DDBJ whole genome shotgun (WGS) entry which is preliminary data.</text>
</comment>
<dbReference type="OrthoDB" id="129274at2759"/>
<evidence type="ECO:0000313" key="2">
    <source>
        <dbReference type="Proteomes" id="UP000198211"/>
    </source>
</evidence>
<organism evidence="1 2">
    <name type="scientific">Phytophthora megakarya</name>
    <dbReference type="NCBI Taxonomy" id="4795"/>
    <lineage>
        <taxon>Eukaryota</taxon>
        <taxon>Sar</taxon>
        <taxon>Stramenopiles</taxon>
        <taxon>Oomycota</taxon>
        <taxon>Peronosporomycetes</taxon>
        <taxon>Peronosporales</taxon>
        <taxon>Peronosporaceae</taxon>
        <taxon>Phytophthora</taxon>
    </lineage>
</organism>
<dbReference type="EMBL" id="NBNE01000809">
    <property type="protein sequence ID" value="OWZ17118.1"/>
    <property type="molecule type" value="Genomic_DNA"/>
</dbReference>
<dbReference type="InterPro" id="IPR027417">
    <property type="entry name" value="P-loop_NTPase"/>
</dbReference>
<dbReference type="SUPFAM" id="SSF52540">
    <property type="entry name" value="P-loop containing nucleoside triphosphate hydrolases"/>
    <property type="match status" value="1"/>
</dbReference>
<dbReference type="AlphaFoldDB" id="A0A225WIP8"/>
<dbReference type="Proteomes" id="UP000198211">
    <property type="component" value="Unassembled WGS sequence"/>
</dbReference>
<gene>
    <name evidence="1" type="ORF">PHMEG_0008982</name>
</gene>
<sequence>MKIDIKAIYGIVGFTGRYFYVRKEVLCVLQNFVDVNENDLTDLNFISHLYKQFVVVGSPGTGKSCILALLCFYIAVEKDQSVVWHRYDDTGNEFTTTRLFYKGKHYVWIDASGDMYTLLKSLADSNWCVSLDGVDENTMKYKNWRMKYSILATSVRFKPKTDDTEMHPCVSWFTTRPPSDEMFGTSLEERGHRKSV</sequence>
<accession>A0A225WIP8</accession>
<reference evidence="2" key="1">
    <citation type="submission" date="2017-03" db="EMBL/GenBank/DDBJ databases">
        <title>Phytopthora megakarya and P. palmivora, two closely related causual agents of cacao black pod achieved similar genome size and gene model numbers by different mechanisms.</title>
        <authorList>
            <person name="Ali S."/>
            <person name="Shao J."/>
            <person name="Larry D.J."/>
            <person name="Kronmiller B."/>
            <person name="Shen D."/>
            <person name="Strem M.D."/>
            <person name="Melnick R.L."/>
            <person name="Guiltinan M.J."/>
            <person name="Tyler B.M."/>
            <person name="Meinhardt L.W."/>
            <person name="Bailey B.A."/>
        </authorList>
    </citation>
    <scope>NUCLEOTIDE SEQUENCE [LARGE SCALE GENOMIC DNA]</scope>
    <source>
        <strain evidence="2">zdho120</strain>
    </source>
</reference>
<protein>
    <submittedName>
        <fullName evidence="1">Crinkler (CRN)</fullName>
    </submittedName>
</protein>
<proteinExistence type="predicted"/>
<dbReference type="STRING" id="4795.A0A225WIP8"/>
<keyword evidence="2" id="KW-1185">Reference proteome</keyword>
<evidence type="ECO:0000313" key="1">
    <source>
        <dbReference type="EMBL" id="OWZ17118.1"/>
    </source>
</evidence>